<dbReference type="EMBL" id="GBXM01017151">
    <property type="protein sequence ID" value="JAH91426.1"/>
    <property type="molecule type" value="Transcribed_RNA"/>
</dbReference>
<keyword evidence="1" id="KW-0812">Transmembrane</keyword>
<keyword evidence="1" id="KW-0472">Membrane</keyword>
<dbReference type="AlphaFoldDB" id="A0A0E9WMA9"/>
<keyword evidence="1" id="KW-1133">Transmembrane helix</keyword>
<evidence type="ECO:0000313" key="2">
    <source>
        <dbReference type="EMBL" id="JAH91426.1"/>
    </source>
</evidence>
<reference evidence="2" key="2">
    <citation type="journal article" date="2015" name="Fish Shellfish Immunol.">
        <title>Early steps in the European eel (Anguilla anguilla)-Vibrio vulnificus interaction in the gills: Role of the RtxA13 toxin.</title>
        <authorList>
            <person name="Callol A."/>
            <person name="Pajuelo D."/>
            <person name="Ebbesson L."/>
            <person name="Teles M."/>
            <person name="MacKenzie S."/>
            <person name="Amaro C."/>
        </authorList>
    </citation>
    <scope>NUCLEOTIDE SEQUENCE</scope>
</reference>
<organism evidence="2">
    <name type="scientific">Anguilla anguilla</name>
    <name type="common">European freshwater eel</name>
    <name type="synonym">Muraena anguilla</name>
    <dbReference type="NCBI Taxonomy" id="7936"/>
    <lineage>
        <taxon>Eukaryota</taxon>
        <taxon>Metazoa</taxon>
        <taxon>Chordata</taxon>
        <taxon>Craniata</taxon>
        <taxon>Vertebrata</taxon>
        <taxon>Euteleostomi</taxon>
        <taxon>Actinopterygii</taxon>
        <taxon>Neopterygii</taxon>
        <taxon>Teleostei</taxon>
        <taxon>Anguilliformes</taxon>
        <taxon>Anguillidae</taxon>
        <taxon>Anguilla</taxon>
    </lineage>
</organism>
<evidence type="ECO:0000256" key="1">
    <source>
        <dbReference type="SAM" id="Phobius"/>
    </source>
</evidence>
<sequence>MSIPNDHPSNSAVLILLFFHCFYFQMYIKLVKILQVNCLRYAGTFTQCKYCLYFTDFTQGSHFQLLLHL</sequence>
<reference evidence="2" key="1">
    <citation type="submission" date="2014-11" db="EMBL/GenBank/DDBJ databases">
        <authorList>
            <person name="Amaro Gonzalez C."/>
        </authorList>
    </citation>
    <scope>NUCLEOTIDE SEQUENCE</scope>
</reference>
<accession>A0A0E9WMA9</accession>
<name>A0A0E9WMA9_ANGAN</name>
<feature type="transmembrane region" description="Helical" evidence="1">
    <location>
        <begin position="12"/>
        <end position="31"/>
    </location>
</feature>
<proteinExistence type="predicted"/>
<protein>
    <submittedName>
        <fullName evidence="2">Uncharacterized protein</fullName>
    </submittedName>
</protein>